<comment type="similarity">
    <text evidence="1">Belongs to the peptidase C1 family.</text>
</comment>
<feature type="domain" description="Peptidase C1A papain C-terminal" evidence="2">
    <location>
        <begin position="2"/>
        <end position="72"/>
    </location>
</feature>
<dbReference type="Proteomes" id="UP001174909">
    <property type="component" value="Unassembled WGS sequence"/>
</dbReference>
<dbReference type="AlphaFoldDB" id="A0AA35SLN9"/>
<organism evidence="3 4">
    <name type="scientific">Geodia barretti</name>
    <name type="common">Barrett's horny sponge</name>
    <dbReference type="NCBI Taxonomy" id="519541"/>
    <lineage>
        <taxon>Eukaryota</taxon>
        <taxon>Metazoa</taxon>
        <taxon>Porifera</taxon>
        <taxon>Demospongiae</taxon>
        <taxon>Heteroscleromorpha</taxon>
        <taxon>Tetractinellida</taxon>
        <taxon>Astrophorina</taxon>
        <taxon>Geodiidae</taxon>
        <taxon>Geodia</taxon>
    </lineage>
</organism>
<reference evidence="3" key="1">
    <citation type="submission" date="2023-03" db="EMBL/GenBank/DDBJ databases">
        <authorList>
            <person name="Steffen K."/>
            <person name="Cardenas P."/>
        </authorList>
    </citation>
    <scope>NUCLEOTIDE SEQUENCE</scope>
</reference>
<protein>
    <submittedName>
        <fullName evidence="3">Cathepsin L-like</fullName>
    </submittedName>
</protein>
<proteinExistence type="inferred from homology"/>
<dbReference type="EMBL" id="CASHTH010002598">
    <property type="protein sequence ID" value="CAI8032375.1"/>
    <property type="molecule type" value="Genomic_DNA"/>
</dbReference>
<dbReference type="Gene3D" id="3.90.70.10">
    <property type="entry name" value="Cysteine proteinases"/>
    <property type="match status" value="1"/>
</dbReference>
<dbReference type="InterPro" id="IPR013128">
    <property type="entry name" value="Peptidase_C1A"/>
</dbReference>
<dbReference type="GO" id="GO:0006508">
    <property type="term" value="P:proteolysis"/>
    <property type="evidence" value="ECO:0007669"/>
    <property type="project" value="InterPro"/>
</dbReference>
<dbReference type="Pfam" id="PF00112">
    <property type="entry name" value="Peptidase_C1"/>
    <property type="match status" value="1"/>
</dbReference>
<feature type="non-terminal residue" evidence="3">
    <location>
        <position position="75"/>
    </location>
</feature>
<gene>
    <name evidence="3" type="ORF">GBAR_LOCUS18308</name>
</gene>
<sequence length="75" mass="7941">MGALEGAWALAHGSLTELSEQNIIDCSVPYGNHGCQGGNMYNSFLYVVSNDGVDTADSYPFKGKQQSCSFSSNGL</sequence>
<dbReference type="GO" id="GO:0008234">
    <property type="term" value="F:cysteine-type peptidase activity"/>
    <property type="evidence" value="ECO:0007669"/>
    <property type="project" value="InterPro"/>
</dbReference>
<dbReference type="PANTHER" id="PTHR12411">
    <property type="entry name" value="CYSTEINE PROTEASE FAMILY C1-RELATED"/>
    <property type="match status" value="1"/>
</dbReference>
<evidence type="ECO:0000313" key="4">
    <source>
        <dbReference type="Proteomes" id="UP001174909"/>
    </source>
</evidence>
<evidence type="ECO:0000259" key="2">
    <source>
        <dbReference type="Pfam" id="PF00112"/>
    </source>
</evidence>
<evidence type="ECO:0000313" key="3">
    <source>
        <dbReference type="EMBL" id="CAI8032375.1"/>
    </source>
</evidence>
<evidence type="ECO:0000256" key="1">
    <source>
        <dbReference type="ARBA" id="ARBA00008455"/>
    </source>
</evidence>
<name>A0AA35SLN9_GEOBA</name>
<dbReference type="InterPro" id="IPR038765">
    <property type="entry name" value="Papain-like_cys_pep_sf"/>
</dbReference>
<comment type="caution">
    <text evidence="3">The sequence shown here is derived from an EMBL/GenBank/DDBJ whole genome shotgun (WGS) entry which is preliminary data.</text>
</comment>
<dbReference type="InterPro" id="IPR000668">
    <property type="entry name" value="Peptidase_C1A_C"/>
</dbReference>
<dbReference type="SUPFAM" id="SSF54001">
    <property type="entry name" value="Cysteine proteinases"/>
    <property type="match status" value="1"/>
</dbReference>
<keyword evidence="4" id="KW-1185">Reference proteome</keyword>
<accession>A0AA35SLN9</accession>